<dbReference type="AlphaFoldDB" id="A0A7T5RKB8"/>
<dbReference type="Proteomes" id="UP000595618">
    <property type="component" value="Chromosome"/>
</dbReference>
<proteinExistence type="predicted"/>
<evidence type="ECO:0000313" key="2">
    <source>
        <dbReference type="Proteomes" id="UP000595618"/>
    </source>
</evidence>
<organism evidence="1 2">
    <name type="scientific">Candidatus Sungiibacteriota bacterium</name>
    <dbReference type="NCBI Taxonomy" id="2750080"/>
    <lineage>
        <taxon>Bacteria</taxon>
        <taxon>Candidatus Sungiibacteriota</taxon>
    </lineage>
</organism>
<accession>A0A7T5RKB8</accession>
<name>A0A7T5RKB8_9BACT</name>
<dbReference type="EMBL" id="CP066690">
    <property type="protein sequence ID" value="QQG45728.1"/>
    <property type="molecule type" value="Genomic_DNA"/>
</dbReference>
<gene>
    <name evidence="1" type="ORF">HYW89_02410</name>
</gene>
<sequence length="77" mass="8821">MEQQPTNKESERKEDLNFMTELAQERQKRVSGLLNQLLGVNDTANQADILRELAVESGGLNKTIENMIKRVHKDIKN</sequence>
<reference evidence="1 2" key="1">
    <citation type="submission" date="2020-07" db="EMBL/GenBank/DDBJ databases">
        <title>Huge and variable diversity of episymbiotic CPR bacteria and DPANN archaea in groundwater ecosystems.</title>
        <authorList>
            <person name="He C.Y."/>
            <person name="Keren R."/>
            <person name="Whittaker M."/>
            <person name="Farag I.F."/>
            <person name="Doudna J."/>
            <person name="Cate J.H.D."/>
            <person name="Banfield J.F."/>
        </authorList>
    </citation>
    <scope>NUCLEOTIDE SEQUENCE [LARGE SCALE GENOMIC DNA]</scope>
    <source>
        <strain evidence="1">NC_groundwater_541_Ag_S-0.1um_46_50</strain>
    </source>
</reference>
<protein>
    <submittedName>
        <fullName evidence="1">Uncharacterized protein</fullName>
    </submittedName>
</protein>
<evidence type="ECO:0000313" key="1">
    <source>
        <dbReference type="EMBL" id="QQG45728.1"/>
    </source>
</evidence>